<keyword evidence="1" id="KW-0472">Membrane</keyword>
<sequence length="48" mass="5188">MWLDPTRPPERPTPGYVLSAAVLARVAPFGAAGQAPARRRRRTTAVTT</sequence>
<evidence type="ECO:0000313" key="3">
    <source>
        <dbReference type="Proteomes" id="UP000675880"/>
    </source>
</evidence>
<evidence type="ECO:0000313" key="2">
    <source>
        <dbReference type="EMBL" id="CAE6799729.1"/>
    </source>
</evidence>
<dbReference type="Proteomes" id="UP000675880">
    <property type="component" value="Unassembled WGS sequence"/>
</dbReference>
<accession>A0ABN7MDL9</accession>
<organism evidence="2 3">
    <name type="scientific">Nitrospira defluvii</name>
    <dbReference type="NCBI Taxonomy" id="330214"/>
    <lineage>
        <taxon>Bacteria</taxon>
        <taxon>Pseudomonadati</taxon>
        <taxon>Nitrospirota</taxon>
        <taxon>Nitrospiria</taxon>
        <taxon>Nitrospirales</taxon>
        <taxon>Nitrospiraceae</taxon>
        <taxon>Nitrospira</taxon>
    </lineage>
</organism>
<name>A0ABN7MDL9_9BACT</name>
<keyword evidence="1" id="KW-0812">Transmembrane</keyword>
<reference evidence="2 3" key="1">
    <citation type="submission" date="2021-02" db="EMBL/GenBank/DDBJ databases">
        <authorList>
            <person name="Han P."/>
        </authorList>
    </citation>
    <scope>NUCLEOTIDE SEQUENCE [LARGE SCALE GENOMIC DNA]</scope>
    <source>
        <strain evidence="2">Candidatus Nitrospira sp. ZN2</strain>
    </source>
</reference>
<comment type="caution">
    <text evidence="2">The sequence shown here is derived from an EMBL/GenBank/DDBJ whole genome shotgun (WGS) entry which is preliminary data.</text>
</comment>
<keyword evidence="1" id="KW-1133">Transmembrane helix</keyword>
<keyword evidence="3" id="KW-1185">Reference proteome</keyword>
<gene>
    <name evidence="2" type="ORF">NSPZN2_80001</name>
</gene>
<feature type="transmembrane region" description="Helical" evidence="1">
    <location>
        <begin position="15"/>
        <end position="32"/>
    </location>
</feature>
<protein>
    <submittedName>
        <fullName evidence="2">Uncharacterized protein</fullName>
    </submittedName>
</protein>
<evidence type="ECO:0000256" key="1">
    <source>
        <dbReference type="SAM" id="Phobius"/>
    </source>
</evidence>
<dbReference type="EMBL" id="CAJNBJ010000021">
    <property type="protein sequence ID" value="CAE6799729.1"/>
    <property type="molecule type" value="Genomic_DNA"/>
</dbReference>
<proteinExistence type="predicted"/>